<dbReference type="RefSeq" id="WP_110125398.1">
    <property type="nucleotide sequence ID" value="NZ_QHLY01000005.1"/>
</dbReference>
<dbReference type="OrthoDB" id="3267842at2"/>
<evidence type="ECO:0000313" key="2">
    <source>
        <dbReference type="Proteomes" id="UP000246722"/>
    </source>
</evidence>
<dbReference type="EMBL" id="QHLY01000005">
    <property type="protein sequence ID" value="PXA71875.1"/>
    <property type="molecule type" value="Genomic_DNA"/>
</dbReference>
<proteinExistence type="predicted"/>
<organism evidence="1 2">
    <name type="scientific">Cryobacterium arcticum</name>
    <dbReference type="NCBI Taxonomy" id="670052"/>
    <lineage>
        <taxon>Bacteria</taxon>
        <taxon>Bacillati</taxon>
        <taxon>Actinomycetota</taxon>
        <taxon>Actinomycetes</taxon>
        <taxon>Micrococcales</taxon>
        <taxon>Microbacteriaceae</taxon>
        <taxon>Cryobacterium</taxon>
    </lineage>
</organism>
<name>A0A317ZX70_9MICO</name>
<evidence type="ECO:0000313" key="1">
    <source>
        <dbReference type="EMBL" id="PXA71875.1"/>
    </source>
</evidence>
<dbReference type="Proteomes" id="UP000246722">
    <property type="component" value="Unassembled WGS sequence"/>
</dbReference>
<sequence length="66" mass="7188">MPVYLTPDQVAAMLPGLTRGKLAQLRFNGTGPNYRKPTPKTVLYVESEVIAWVESSARWGVGARAA</sequence>
<keyword evidence="2" id="KW-1185">Reference proteome</keyword>
<reference evidence="1 2" key="1">
    <citation type="submission" date="2018-05" db="EMBL/GenBank/DDBJ databases">
        <title>Genetic diversity of glacier-inhabiting Cryobacterium bacteria in China and description of Cryobacterium mengkeensis sp. nov. and Arthrobacter glacialis sp. nov.</title>
        <authorList>
            <person name="Liu Q."/>
            <person name="Xin Y.-H."/>
        </authorList>
    </citation>
    <scope>NUCLEOTIDE SEQUENCE [LARGE SCALE GENOMIC DNA]</scope>
    <source>
        <strain evidence="1 2">SK-1</strain>
    </source>
</reference>
<dbReference type="AlphaFoldDB" id="A0A317ZX70"/>
<accession>A0A317ZX70</accession>
<evidence type="ECO:0008006" key="3">
    <source>
        <dbReference type="Google" id="ProtNLM"/>
    </source>
</evidence>
<gene>
    <name evidence="1" type="ORF">CTB96_02840</name>
</gene>
<comment type="caution">
    <text evidence="1">The sequence shown here is derived from an EMBL/GenBank/DDBJ whole genome shotgun (WGS) entry which is preliminary data.</text>
</comment>
<protein>
    <recommendedName>
        <fullName evidence="3">DNA-binding protein</fullName>
    </recommendedName>
</protein>